<keyword evidence="1" id="KW-0812">Transmembrane</keyword>
<dbReference type="AlphaFoldDB" id="A0A0D2KCG5"/>
<keyword evidence="1" id="KW-0472">Membrane</keyword>
<evidence type="ECO:0000256" key="1">
    <source>
        <dbReference type="SAM" id="Phobius"/>
    </source>
</evidence>
<sequence length="429" mass="45445">MSLAPKPTCRWIIRTRPAHGVAASHLQRAATRQRNRGARWAGVAGAAGQGAPGRDESCKDYDMAAPGLANPNAPWGFFTANEFDDGTMRVKKSLTDLGTGGSVTAFSLNCIKAIHWLSFPLGFWVAGFIVVHADKILPLVGNDPVRHYLLVLSVLTQVFGGGITGNMMHEYESWQVAPFRNPLTLQGAVDDAVAGCKTADERLDCVLKRAGNVYVGSYNNAWLRAVAYRFLFFFQSLAIALSSVGALGLPTGATSSWLQWLAAGMVPVTVFVGLIGPFKPVTQASLFGQPLGPLPVVLLGSLVVNFFIGIPAATQLFGASLAAAWPPTAPLPVLAAGAAALGGLLFAWRGALVGAAGGALLLGAAQALPWTPPLWLLSILPIATIAGGGLVEGFIAETTCDQWWHWRAFVILTLGFGMLGLYYWHLVFP</sequence>
<feature type="transmembrane region" description="Helical" evidence="1">
    <location>
        <begin position="145"/>
        <end position="165"/>
    </location>
</feature>
<feature type="transmembrane region" description="Helical" evidence="1">
    <location>
        <begin position="351"/>
        <end position="368"/>
    </location>
</feature>
<protein>
    <submittedName>
        <fullName evidence="2">Uncharacterized protein</fullName>
    </submittedName>
</protein>
<accession>A0A0D2KCG5</accession>
<dbReference type="GeneID" id="25726321"/>
<dbReference type="KEGG" id="mng:MNEG_0203"/>
<evidence type="ECO:0000313" key="2">
    <source>
        <dbReference type="EMBL" id="KIZ07758.1"/>
    </source>
</evidence>
<feature type="transmembrane region" description="Helical" evidence="1">
    <location>
        <begin position="408"/>
        <end position="426"/>
    </location>
</feature>
<feature type="transmembrane region" description="Helical" evidence="1">
    <location>
        <begin position="296"/>
        <end position="317"/>
    </location>
</feature>
<proteinExistence type="predicted"/>
<dbReference type="RefSeq" id="XP_013906777.1">
    <property type="nucleotide sequence ID" value="XM_014051323.1"/>
</dbReference>
<evidence type="ECO:0000313" key="3">
    <source>
        <dbReference type="Proteomes" id="UP000054498"/>
    </source>
</evidence>
<feature type="transmembrane region" description="Helical" evidence="1">
    <location>
        <begin position="230"/>
        <end position="251"/>
    </location>
</feature>
<dbReference type="OrthoDB" id="557906at2759"/>
<organism evidence="2 3">
    <name type="scientific">Monoraphidium neglectum</name>
    <dbReference type="NCBI Taxonomy" id="145388"/>
    <lineage>
        <taxon>Eukaryota</taxon>
        <taxon>Viridiplantae</taxon>
        <taxon>Chlorophyta</taxon>
        <taxon>core chlorophytes</taxon>
        <taxon>Chlorophyceae</taxon>
        <taxon>CS clade</taxon>
        <taxon>Sphaeropleales</taxon>
        <taxon>Selenastraceae</taxon>
        <taxon>Monoraphidium</taxon>
    </lineage>
</organism>
<feature type="transmembrane region" description="Helical" evidence="1">
    <location>
        <begin position="374"/>
        <end position="396"/>
    </location>
</feature>
<reference evidence="2 3" key="1">
    <citation type="journal article" date="2013" name="BMC Genomics">
        <title>Reconstruction of the lipid metabolism for the microalga Monoraphidium neglectum from its genome sequence reveals characteristics suitable for biofuel production.</title>
        <authorList>
            <person name="Bogen C."/>
            <person name="Al-Dilaimi A."/>
            <person name="Albersmeier A."/>
            <person name="Wichmann J."/>
            <person name="Grundmann M."/>
            <person name="Rupp O."/>
            <person name="Lauersen K.J."/>
            <person name="Blifernez-Klassen O."/>
            <person name="Kalinowski J."/>
            <person name="Goesmann A."/>
            <person name="Mussgnug J.H."/>
            <person name="Kruse O."/>
        </authorList>
    </citation>
    <scope>NUCLEOTIDE SEQUENCE [LARGE SCALE GENOMIC DNA]</scope>
    <source>
        <strain evidence="2 3">SAG 48.87</strain>
    </source>
</reference>
<feature type="transmembrane region" description="Helical" evidence="1">
    <location>
        <begin position="329"/>
        <end position="346"/>
    </location>
</feature>
<feature type="transmembrane region" description="Helical" evidence="1">
    <location>
        <begin position="113"/>
        <end position="133"/>
    </location>
</feature>
<keyword evidence="3" id="KW-1185">Reference proteome</keyword>
<feature type="transmembrane region" description="Helical" evidence="1">
    <location>
        <begin position="257"/>
        <end position="275"/>
    </location>
</feature>
<dbReference type="Proteomes" id="UP000054498">
    <property type="component" value="Unassembled WGS sequence"/>
</dbReference>
<name>A0A0D2KCG5_9CHLO</name>
<keyword evidence="1" id="KW-1133">Transmembrane helix</keyword>
<dbReference type="EMBL" id="KK100234">
    <property type="protein sequence ID" value="KIZ07758.1"/>
    <property type="molecule type" value="Genomic_DNA"/>
</dbReference>
<gene>
    <name evidence="2" type="ORF">MNEG_0203</name>
</gene>